<evidence type="ECO:0000313" key="15">
    <source>
        <dbReference type="Ensembl" id="ENSRNOP00000030570.6"/>
    </source>
</evidence>
<accession>A0A8J8YD44</accession>
<evidence type="ECO:0000256" key="11">
    <source>
        <dbReference type="ARBA" id="ARBA00023224"/>
    </source>
</evidence>
<dbReference type="GO" id="GO:0043153">
    <property type="term" value="P:entrainment of circadian clock by photoperiod"/>
    <property type="evidence" value="ECO:0000266"/>
    <property type="project" value="RGD"/>
</dbReference>
<dbReference type="GO" id="GO:0001750">
    <property type="term" value="C:photoreceptor outer segment"/>
    <property type="evidence" value="ECO:0000318"/>
    <property type="project" value="GO_Central"/>
</dbReference>
<keyword evidence="8 12" id="KW-0297">G-protein coupled receptor</keyword>
<feature type="domain" description="G-protein coupled receptors family 1 profile" evidence="14">
    <location>
        <begin position="50"/>
        <end position="343"/>
    </location>
</feature>
<dbReference type="Ensembl" id="ENSRNOT00000031759.7">
    <property type="protein sequence ID" value="ENSRNOP00000030570.6"/>
    <property type="gene ID" value="ENSRNOG00000012689.8"/>
</dbReference>
<keyword evidence="6 13" id="KW-1133">Transmembrane helix</keyword>
<dbReference type="CTD" id="221391"/>
<evidence type="ECO:0000256" key="5">
    <source>
        <dbReference type="ARBA" id="ARBA00022925"/>
    </source>
</evidence>
<evidence type="ECO:0000313" key="17">
    <source>
        <dbReference type="RGD" id="727869"/>
    </source>
</evidence>
<keyword evidence="16" id="KW-1185">Reference proteome</keyword>
<dbReference type="GO" id="GO:0005502">
    <property type="term" value="F:11-cis retinal binding"/>
    <property type="evidence" value="ECO:0000266"/>
    <property type="project" value="RGD"/>
</dbReference>
<dbReference type="GeneID" id="316259"/>
<evidence type="ECO:0000256" key="10">
    <source>
        <dbReference type="ARBA" id="ARBA00023170"/>
    </source>
</evidence>
<evidence type="ECO:0000259" key="14">
    <source>
        <dbReference type="PROSITE" id="PS50262"/>
    </source>
</evidence>
<evidence type="ECO:0000256" key="1">
    <source>
        <dbReference type="ARBA" id="ARBA00004141"/>
    </source>
</evidence>
<dbReference type="OMA" id="AEPINCH"/>
<dbReference type="RGD" id="727869">
    <property type="gene designation" value="Opn5"/>
</dbReference>
<evidence type="ECO:0000256" key="2">
    <source>
        <dbReference type="ARBA" id="ARBA00022543"/>
    </source>
</evidence>
<comment type="subcellular location">
    <subcellularLocation>
        <location evidence="1">Membrane</location>
        <topology evidence="1">Multi-pass membrane protein</topology>
    </subcellularLocation>
</comment>
<dbReference type="Pfam" id="PF00001">
    <property type="entry name" value="7tm_1"/>
    <property type="match status" value="1"/>
</dbReference>
<dbReference type="InterPro" id="IPR000276">
    <property type="entry name" value="GPCR_Rhodpsn"/>
</dbReference>
<reference evidence="15" key="2">
    <citation type="submission" date="2025-08" db="UniProtKB">
        <authorList>
            <consortium name="Ensembl"/>
        </authorList>
    </citation>
    <scope>IDENTIFICATION</scope>
    <source>
        <strain evidence="15">Brown Norway</strain>
    </source>
</reference>
<dbReference type="PANTHER" id="PTHR24240">
    <property type="entry name" value="OPSIN"/>
    <property type="match status" value="1"/>
</dbReference>
<dbReference type="PROSITE" id="PS50262">
    <property type="entry name" value="G_PROTEIN_RECEP_F1_2"/>
    <property type="match status" value="1"/>
</dbReference>
<dbReference type="Gene3D" id="1.20.1070.10">
    <property type="entry name" value="Rhodopsin 7-helix transmembrane proteins"/>
    <property type="match status" value="1"/>
</dbReference>
<dbReference type="HOGENOM" id="CLU_009579_3_0_1"/>
<comment type="similarity">
    <text evidence="12">Belongs to the G-protein coupled receptor 1 family.</text>
</comment>
<evidence type="ECO:0000256" key="3">
    <source>
        <dbReference type="ARBA" id="ARBA00022606"/>
    </source>
</evidence>
<dbReference type="Proteomes" id="UP000002494">
    <property type="component" value="Chromosome 9"/>
</dbReference>
<keyword evidence="7" id="KW-0157">Chromophore</keyword>
<evidence type="ECO:0000256" key="12">
    <source>
        <dbReference type="RuleBase" id="RU000688"/>
    </source>
</evidence>
<dbReference type="GO" id="GO:0005886">
    <property type="term" value="C:plasma membrane"/>
    <property type="evidence" value="ECO:0000266"/>
    <property type="project" value="RGD"/>
</dbReference>
<dbReference type="GO" id="GO:0007186">
    <property type="term" value="P:G protein-coupled receptor signaling pathway"/>
    <property type="evidence" value="ECO:0000318"/>
    <property type="project" value="GO_Central"/>
</dbReference>
<keyword evidence="5" id="KW-0681">Retinal protein</keyword>
<evidence type="ECO:0000256" key="4">
    <source>
        <dbReference type="ARBA" id="ARBA00022692"/>
    </source>
</evidence>
<dbReference type="GO" id="GO:0008020">
    <property type="term" value="F:G protein-coupled photoreceptor activity"/>
    <property type="evidence" value="ECO:0000266"/>
    <property type="project" value="RGD"/>
</dbReference>
<dbReference type="PRINTS" id="PR00237">
    <property type="entry name" value="GPCRRHODOPSN"/>
</dbReference>
<dbReference type="InterPro" id="IPR027430">
    <property type="entry name" value="Retinal_BS"/>
</dbReference>
<dbReference type="CDD" id="cd15074">
    <property type="entry name" value="7tmA_Opsin5_neuropsin"/>
    <property type="match status" value="1"/>
</dbReference>
<feature type="transmembrane region" description="Helical" evidence="13">
    <location>
        <begin position="36"/>
        <end position="56"/>
    </location>
</feature>
<reference evidence="15" key="1">
    <citation type="submission" date="2024-01" db="EMBL/GenBank/DDBJ databases">
        <title>GRCr8: a new rat reference genome assembly contstructed from accurate long reads and long range scaffolding.</title>
        <authorList>
            <person name="Doris P.A."/>
            <person name="Kalbfleisch T."/>
            <person name="Li K."/>
            <person name="Howe K."/>
            <person name="Wood J."/>
        </authorList>
    </citation>
    <scope>NUCLEOTIDE SEQUENCE [LARGE SCALE GENOMIC DNA]</scope>
    <source>
        <strain evidence="15">Brown Norway</strain>
    </source>
</reference>
<keyword evidence="3" id="KW-0716">Sensory transduction</keyword>
<feature type="transmembrane region" description="Helical" evidence="13">
    <location>
        <begin position="198"/>
        <end position="220"/>
    </location>
</feature>
<evidence type="ECO:0000256" key="8">
    <source>
        <dbReference type="ARBA" id="ARBA00023040"/>
    </source>
</evidence>
<dbReference type="GO" id="GO:0071492">
    <property type="term" value="P:cellular response to UV-A"/>
    <property type="evidence" value="ECO:0000266"/>
    <property type="project" value="RGD"/>
</dbReference>
<sequence>MALNHTALPQDERLPHYLRDEDPFASKLSWEADLVAGFYLTIIGILSTFGNGYVLYMSSRRKKKLRPAEIMTINLAVCDLGISVVGKPFTIISCFCHRWVFGWFGCRWYGWAGFFFGCGSLITMTAVSLDRYLKICYLSYGVWLKRKHAYICLAVIWAYASFWTTMPLVGLGDYAPEPFGTSCTLDWWLAQASGGGQVFILSILFFCLLLPTAVIVFSYAKIIAKVKSSSKEVAHFDSRIHSSHVLEVKLTKGLVRADSSPESLPRSVFSTAEPINCHVLSISHSRVSTVAMLICAGFLIAWIPYAVVSVWSAFGRPNSIPIQLSVVPTLLAKSAAMYNPIIYQVIDYRFACCQTGGLRATKKKSLEDFSDLNQILKRNSSTKSGQIGNKDTAEEHDRGTMQVIGEGEEGTMESTSNSLVPSFHSALKGFHLTQLLANTLSINTSNFRAVEKPFLAPRLLSLLLYWDAGEDGLTLADMHLKNVVVLSNRAVPDLLVPMLWMERVTVMTVTVARNKHLCSEAEKPRSCPSGLQK</sequence>
<dbReference type="InterPro" id="IPR017452">
    <property type="entry name" value="GPCR_Rhodpsn_7TM"/>
</dbReference>
<keyword evidence="2" id="KW-0600">Photoreceptor protein</keyword>
<keyword evidence="10 12" id="KW-0675">Receptor</keyword>
<feature type="transmembrane region" description="Helical" evidence="13">
    <location>
        <begin position="77"/>
        <end position="102"/>
    </location>
</feature>
<evidence type="ECO:0000256" key="6">
    <source>
        <dbReference type="ARBA" id="ARBA00022989"/>
    </source>
</evidence>
<evidence type="ECO:0000313" key="16">
    <source>
        <dbReference type="Proteomes" id="UP000002494"/>
    </source>
</evidence>
<feature type="transmembrane region" description="Helical" evidence="13">
    <location>
        <begin position="290"/>
        <end position="314"/>
    </location>
</feature>
<dbReference type="PROSITE" id="PS00237">
    <property type="entry name" value="G_PROTEIN_RECEP_F1_1"/>
    <property type="match status" value="1"/>
</dbReference>
<dbReference type="AGR" id="RGD:727869"/>
<evidence type="ECO:0000256" key="13">
    <source>
        <dbReference type="SAM" id="Phobius"/>
    </source>
</evidence>
<dbReference type="SUPFAM" id="SSF81321">
    <property type="entry name" value="Family A G protein-coupled receptor-like"/>
    <property type="match status" value="1"/>
</dbReference>
<dbReference type="OrthoDB" id="5564849at2759"/>
<keyword evidence="4 12" id="KW-0812">Transmembrane</keyword>
<keyword evidence="9 13" id="KW-0472">Membrane</keyword>
<dbReference type="Reactome" id="R-RNO-418594">
    <property type="pathway name" value="G alpha (i) signalling events"/>
</dbReference>
<feature type="transmembrane region" description="Helical" evidence="13">
    <location>
        <begin position="150"/>
        <end position="169"/>
    </location>
</feature>
<dbReference type="GO" id="GO:0007602">
    <property type="term" value="P:phototransduction"/>
    <property type="evidence" value="ECO:0000266"/>
    <property type="project" value="RGD"/>
</dbReference>
<dbReference type="PROSITE" id="PS00238">
    <property type="entry name" value="OPSIN"/>
    <property type="match status" value="1"/>
</dbReference>
<evidence type="ECO:0000256" key="7">
    <source>
        <dbReference type="ARBA" id="ARBA00022991"/>
    </source>
</evidence>
<dbReference type="Reactome" id="R-RNO-419771">
    <property type="pathway name" value="Opsins"/>
</dbReference>
<proteinExistence type="inferred from homology"/>
<evidence type="ECO:0000256" key="9">
    <source>
        <dbReference type="ARBA" id="ARBA00023136"/>
    </source>
</evidence>
<keyword evidence="11 12" id="KW-0807">Transducer</keyword>
<gene>
    <name evidence="15 17" type="primary">Opn5</name>
</gene>
<dbReference type="GO" id="GO:0004930">
    <property type="term" value="F:G protein-coupled receptor activity"/>
    <property type="evidence" value="ECO:0000266"/>
    <property type="project" value="RGD"/>
</dbReference>
<dbReference type="RefSeq" id="XP_038939470.1">
    <property type="nucleotide sequence ID" value="XM_039083542.2"/>
</dbReference>
<dbReference type="GO" id="GO:0005737">
    <property type="term" value="C:cytoplasm"/>
    <property type="evidence" value="ECO:0000266"/>
    <property type="project" value="RGD"/>
</dbReference>
<dbReference type="FunCoup" id="A0A8J8YD44">
    <property type="interactions" value="32"/>
</dbReference>
<feature type="transmembrane region" description="Helical" evidence="13">
    <location>
        <begin position="108"/>
        <end position="129"/>
    </location>
</feature>
<dbReference type="GO" id="GO:0007604">
    <property type="term" value="P:phototransduction, UV"/>
    <property type="evidence" value="ECO:0000266"/>
    <property type="project" value="RGD"/>
</dbReference>
<name>A0A8J8YD44_RAT</name>
<dbReference type="GO" id="GO:1990384">
    <property type="term" value="P:hyaloid vascular plexus regression"/>
    <property type="evidence" value="ECO:0000266"/>
    <property type="project" value="RGD"/>
</dbReference>
<dbReference type="GO" id="GO:0071482">
    <property type="term" value="P:cellular response to light stimulus"/>
    <property type="evidence" value="ECO:0000266"/>
    <property type="project" value="RGD"/>
</dbReference>
<protein>
    <submittedName>
        <fullName evidence="15">Opsin 5</fullName>
    </submittedName>
</protein>
<dbReference type="AlphaFoldDB" id="A0A8J8YD44"/>
<organism evidence="15 16">
    <name type="scientific">Rattus norvegicus</name>
    <name type="common">Rat</name>
    <dbReference type="NCBI Taxonomy" id="10116"/>
    <lineage>
        <taxon>Eukaryota</taxon>
        <taxon>Metazoa</taxon>
        <taxon>Chordata</taxon>
        <taxon>Craniata</taxon>
        <taxon>Vertebrata</taxon>
        <taxon>Euteleostomi</taxon>
        <taxon>Mammalia</taxon>
        <taxon>Eutheria</taxon>
        <taxon>Euarchontoglires</taxon>
        <taxon>Glires</taxon>
        <taxon>Rodentia</taxon>
        <taxon>Myomorpha</taxon>
        <taxon>Muroidea</taxon>
        <taxon>Muridae</taxon>
        <taxon>Murinae</taxon>
        <taxon>Rattus</taxon>
    </lineage>
</organism>
<reference evidence="15" key="3">
    <citation type="submission" date="2025-09" db="UniProtKB">
        <authorList>
            <consortium name="Ensembl"/>
        </authorList>
    </citation>
    <scope>IDENTIFICATION</scope>
    <source>
        <strain evidence="15">Brown Norway</strain>
    </source>
</reference>
<dbReference type="GeneTree" id="ENSGT01120000271854"/>
<dbReference type="InterPro" id="IPR050125">
    <property type="entry name" value="GPCR_opsins"/>
</dbReference>